<dbReference type="AlphaFoldDB" id="A0A1Y1XHF9"/>
<name>A0A1Y1XHF9_9FUNG</name>
<dbReference type="GO" id="GO:0051170">
    <property type="term" value="P:import into nucleus"/>
    <property type="evidence" value="ECO:0007669"/>
    <property type="project" value="TreeGrafter"/>
</dbReference>
<dbReference type="Pfam" id="PF13460">
    <property type="entry name" value="NAD_binding_10"/>
    <property type="match status" value="1"/>
</dbReference>
<accession>A0A1Y1XHF9</accession>
<dbReference type="OrthoDB" id="430436at2759"/>
<dbReference type="GO" id="GO:0005741">
    <property type="term" value="C:mitochondrial outer membrane"/>
    <property type="evidence" value="ECO:0007669"/>
    <property type="project" value="UniProtKB-SubCell"/>
</dbReference>
<sequence length="258" mass="28780">MSSALVIGSTGATGIHVIGELLKCGLFEKVTSVARSEIDYQGPNKERLVQEIVDFEKIEEHKNAFKGHTHMFSCFGTTRKLAGSAENFVKIDHDYVINATKIFKEENPDAKLHYILLSSGGANAKSPFLYMKTKGQIEDDIKDMKFSRLSIFRPGSLLDRGHDSRLLENVGCVFAKGLNFVTFDRAGIPVTMLGKALVRITQLPSQQQPNEEGNIVEYFTNKEAYELAKRTDIPGFENDTETGVVEEVVEEVVEDEKK</sequence>
<evidence type="ECO:0000256" key="2">
    <source>
        <dbReference type="ARBA" id="ARBA00006617"/>
    </source>
</evidence>
<dbReference type="PANTHER" id="PTHR14097">
    <property type="entry name" value="OXIDOREDUCTASE HTATIP2"/>
    <property type="match status" value="1"/>
</dbReference>
<evidence type="ECO:0000313" key="4">
    <source>
        <dbReference type="EMBL" id="ORX85198.1"/>
    </source>
</evidence>
<evidence type="ECO:0000256" key="1">
    <source>
        <dbReference type="ARBA" id="ARBA00004450"/>
    </source>
</evidence>
<proteinExistence type="inferred from homology"/>
<dbReference type="InterPro" id="IPR016040">
    <property type="entry name" value="NAD(P)-bd_dom"/>
</dbReference>
<gene>
    <name evidence="4" type="ORF">BCR32DRAFT_290862</name>
</gene>
<dbReference type="PANTHER" id="PTHR14097:SF7">
    <property type="entry name" value="OXIDOREDUCTASE HTATIP2"/>
    <property type="match status" value="1"/>
</dbReference>
<dbReference type="STRING" id="1754192.A0A1Y1XHF9"/>
<dbReference type="Gene3D" id="3.40.50.720">
    <property type="entry name" value="NAD(P)-binding Rossmann-like Domain"/>
    <property type="match status" value="1"/>
</dbReference>
<dbReference type="Proteomes" id="UP000193944">
    <property type="component" value="Unassembled WGS sequence"/>
</dbReference>
<reference evidence="4 5" key="2">
    <citation type="submission" date="2016-08" db="EMBL/GenBank/DDBJ databases">
        <title>Pervasive Adenine N6-methylation of Active Genes in Fungi.</title>
        <authorList>
            <consortium name="DOE Joint Genome Institute"/>
            <person name="Mondo S.J."/>
            <person name="Dannebaum R.O."/>
            <person name="Kuo R.C."/>
            <person name="Labutti K."/>
            <person name="Haridas S."/>
            <person name="Kuo A."/>
            <person name="Salamov A."/>
            <person name="Ahrendt S.R."/>
            <person name="Lipzen A."/>
            <person name="Sullivan W."/>
            <person name="Andreopoulos W.B."/>
            <person name="Clum A."/>
            <person name="Lindquist E."/>
            <person name="Daum C."/>
            <person name="Ramamoorthy G.K."/>
            <person name="Gryganskyi A."/>
            <person name="Culley D."/>
            <person name="Magnuson J.K."/>
            <person name="James T.Y."/>
            <person name="O'Malley M.A."/>
            <person name="Stajich J.E."/>
            <person name="Spatafora J.W."/>
            <person name="Visel A."/>
            <person name="Grigoriev I.V."/>
        </authorList>
    </citation>
    <scope>NUCLEOTIDE SEQUENCE [LARGE SCALE GENOMIC DNA]</scope>
    <source>
        <strain evidence="4 5">S4</strain>
    </source>
</reference>
<comment type="subcellular location">
    <subcellularLocation>
        <location evidence="1">Mitochondrion outer membrane</location>
        <topology evidence="1">Peripheral membrane protein</topology>
    </subcellularLocation>
</comment>
<dbReference type="SUPFAM" id="SSF51735">
    <property type="entry name" value="NAD(P)-binding Rossmann-fold domains"/>
    <property type="match status" value="1"/>
</dbReference>
<feature type="domain" description="NAD(P)-binding" evidence="3">
    <location>
        <begin position="8"/>
        <end position="161"/>
    </location>
</feature>
<reference evidence="4 5" key="1">
    <citation type="submission" date="2016-08" db="EMBL/GenBank/DDBJ databases">
        <title>A Parts List for Fungal Cellulosomes Revealed by Comparative Genomics.</title>
        <authorList>
            <consortium name="DOE Joint Genome Institute"/>
            <person name="Haitjema C.H."/>
            <person name="Gilmore S.P."/>
            <person name="Henske J.K."/>
            <person name="Solomon K.V."/>
            <person name="De Groot R."/>
            <person name="Kuo A."/>
            <person name="Mondo S.J."/>
            <person name="Salamov A.A."/>
            <person name="Labutti K."/>
            <person name="Zhao Z."/>
            <person name="Chiniquy J."/>
            <person name="Barry K."/>
            <person name="Brewer H.M."/>
            <person name="Purvine S.O."/>
            <person name="Wright A.T."/>
            <person name="Boxma B."/>
            <person name="Van Alen T."/>
            <person name="Hackstein J.H."/>
            <person name="Baker S.E."/>
            <person name="Grigoriev I.V."/>
            <person name="O'Malley M.A."/>
        </authorList>
    </citation>
    <scope>NUCLEOTIDE SEQUENCE [LARGE SCALE GENOMIC DNA]</scope>
    <source>
        <strain evidence="4 5">S4</strain>
    </source>
</reference>
<comment type="similarity">
    <text evidence="2">Belongs to the FMP52 family.</text>
</comment>
<comment type="caution">
    <text evidence="4">The sequence shown here is derived from an EMBL/GenBank/DDBJ whole genome shotgun (WGS) entry which is preliminary data.</text>
</comment>
<organism evidence="4 5">
    <name type="scientific">Anaeromyces robustus</name>
    <dbReference type="NCBI Taxonomy" id="1754192"/>
    <lineage>
        <taxon>Eukaryota</taxon>
        <taxon>Fungi</taxon>
        <taxon>Fungi incertae sedis</taxon>
        <taxon>Chytridiomycota</taxon>
        <taxon>Chytridiomycota incertae sedis</taxon>
        <taxon>Neocallimastigomycetes</taxon>
        <taxon>Neocallimastigales</taxon>
        <taxon>Neocallimastigaceae</taxon>
        <taxon>Anaeromyces</taxon>
    </lineage>
</organism>
<keyword evidence="5" id="KW-1185">Reference proteome</keyword>
<evidence type="ECO:0000259" key="3">
    <source>
        <dbReference type="Pfam" id="PF13460"/>
    </source>
</evidence>
<dbReference type="InterPro" id="IPR036291">
    <property type="entry name" value="NAD(P)-bd_dom_sf"/>
</dbReference>
<evidence type="ECO:0000313" key="5">
    <source>
        <dbReference type="Proteomes" id="UP000193944"/>
    </source>
</evidence>
<dbReference type="EMBL" id="MCFG01000039">
    <property type="protein sequence ID" value="ORX85198.1"/>
    <property type="molecule type" value="Genomic_DNA"/>
</dbReference>
<protein>
    <submittedName>
        <fullName evidence="4">NAD(P)-binding protein</fullName>
    </submittedName>
</protein>